<comment type="catalytic activity">
    <reaction evidence="7">
        <text>a 2'-deoxycytidine in DNA + S-adenosyl-L-methionine = an N(4)-methyl-2'-deoxycytidine in DNA + S-adenosyl-L-homocysteine + H(+)</text>
        <dbReference type="Rhea" id="RHEA:16857"/>
        <dbReference type="Rhea" id="RHEA-COMP:11369"/>
        <dbReference type="Rhea" id="RHEA-COMP:13674"/>
        <dbReference type="ChEBI" id="CHEBI:15378"/>
        <dbReference type="ChEBI" id="CHEBI:57856"/>
        <dbReference type="ChEBI" id="CHEBI:59789"/>
        <dbReference type="ChEBI" id="CHEBI:85452"/>
        <dbReference type="ChEBI" id="CHEBI:137933"/>
        <dbReference type="EC" id="2.1.1.113"/>
    </reaction>
</comment>
<name>A0ABW9QW16_9ACTN</name>
<feature type="non-terminal residue" evidence="10">
    <location>
        <position position="321"/>
    </location>
</feature>
<evidence type="ECO:0000256" key="1">
    <source>
        <dbReference type="ARBA" id="ARBA00010203"/>
    </source>
</evidence>
<keyword evidence="4" id="KW-0949">S-adenosyl-L-methionine</keyword>
<organism evidence="10 11">
    <name type="scientific">Acidiferrimicrobium australe</name>
    <dbReference type="NCBI Taxonomy" id="2664430"/>
    <lineage>
        <taxon>Bacteria</taxon>
        <taxon>Bacillati</taxon>
        <taxon>Actinomycetota</taxon>
        <taxon>Acidimicrobiia</taxon>
        <taxon>Acidimicrobiales</taxon>
        <taxon>Acidimicrobiaceae</taxon>
        <taxon>Acidiferrimicrobium</taxon>
    </lineage>
</organism>
<evidence type="ECO:0000256" key="4">
    <source>
        <dbReference type="ARBA" id="ARBA00022691"/>
    </source>
</evidence>
<evidence type="ECO:0000259" key="9">
    <source>
        <dbReference type="Pfam" id="PF01555"/>
    </source>
</evidence>
<dbReference type="EC" id="2.1.1.-" evidence="8"/>
<keyword evidence="6" id="KW-0238">DNA-binding</keyword>
<dbReference type="InterPro" id="IPR017985">
    <property type="entry name" value="MeTrfase_CN4_CS"/>
</dbReference>
<reference evidence="10 11" key="1">
    <citation type="submission" date="2019-11" db="EMBL/GenBank/DDBJ databases">
        <title>Acidiferrimicrobium australis gen. nov., sp. nov., an acidophilic and obligately heterotrophic, member of the Actinobacteria that catalyses dissimilatory oxido- reduction of iron isolated from metal-rich acidic water in Chile.</title>
        <authorList>
            <person name="Gonzalez D."/>
            <person name="Huber K."/>
            <person name="Hedrich S."/>
            <person name="Rojas-Villalobos C."/>
            <person name="Quatrini R."/>
            <person name="Dinamarca M.A."/>
            <person name="Schwarz A."/>
            <person name="Canales C."/>
            <person name="Nancucheo I."/>
        </authorList>
    </citation>
    <scope>NUCLEOTIDE SEQUENCE [LARGE SCALE GENOMIC DNA]</scope>
    <source>
        <strain evidence="10 11">USS-CCA1</strain>
    </source>
</reference>
<dbReference type="InterPro" id="IPR029063">
    <property type="entry name" value="SAM-dependent_MTases_sf"/>
</dbReference>
<comment type="caution">
    <text evidence="10">The sequence shown here is derived from an EMBL/GenBank/DDBJ whole genome shotgun (WGS) entry which is preliminary data.</text>
</comment>
<dbReference type="Proteomes" id="UP000437736">
    <property type="component" value="Unassembled WGS sequence"/>
</dbReference>
<feature type="domain" description="DNA methylase N-4/N-6" evidence="9">
    <location>
        <begin position="64"/>
        <end position="295"/>
    </location>
</feature>
<evidence type="ECO:0000313" key="11">
    <source>
        <dbReference type="Proteomes" id="UP000437736"/>
    </source>
</evidence>
<protein>
    <recommendedName>
        <fullName evidence="8">Methyltransferase</fullName>
        <ecNumber evidence="8">2.1.1.-</ecNumber>
    </recommendedName>
</protein>
<keyword evidence="5" id="KW-0680">Restriction system</keyword>
<dbReference type="Pfam" id="PF01555">
    <property type="entry name" value="N6_N4_Mtase"/>
    <property type="match status" value="1"/>
</dbReference>
<gene>
    <name evidence="10" type="ORF">GHK86_07535</name>
</gene>
<dbReference type="EMBL" id="WJHE01000333">
    <property type="protein sequence ID" value="MST32573.1"/>
    <property type="molecule type" value="Genomic_DNA"/>
</dbReference>
<evidence type="ECO:0000256" key="6">
    <source>
        <dbReference type="ARBA" id="ARBA00023125"/>
    </source>
</evidence>
<keyword evidence="3" id="KW-0808">Transferase</keyword>
<dbReference type="InterPro" id="IPR002941">
    <property type="entry name" value="DNA_methylase_N4/N6"/>
</dbReference>
<sequence length="321" mass="34655">MRRRPTATSAFGVSRREGHDASGFYRRFQPPEVSADATVAAHRAVDKLIVGDARKMSEVPDASVALVVTSPPYFAGKAYEEALGERGVPATYLEYLDLLRDVFAECVRTLEPGGRIAVNVANLGRRPYRSLAADVIGILQDDLRLLLRGEIIWLKQRGSSGSCAWGSFQSPANPVLRDLTERVIVAGKGRFDRAMPARARARAGLPSEASLTRDAFMEGTLDVWEIPTESATRVGHPAPFPVELPARLIDLYTYRGDLVLDPFLGSGSTAVAARRAGRHYVGYDLDGAYVALAEERVAAEPERPAGVPGDPGADALTRALA</sequence>
<keyword evidence="2" id="KW-0489">Methyltransferase</keyword>
<dbReference type="PROSITE" id="PS00093">
    <property type="entry name" value="N4_MTASE"/>
    <property type="match status" value="1"/>
</dbReference>
<dbReference type="SUPFAM" id="SSF53335">
    <property type="entry name" value="S-adenosyl-L-methionine-dependent methyltransferases"/>
    <property type="match status" value="1"/>
</dbReference>
<accession>A0ABW9QW16</accession>
<dbReference type="PRINTS" id="PR00508">
    <property type="entry name" value="S21N4MTFRASE"/>
</dbReference>
<evidence type="ECO:0000256" key="5">
    <source>
        <dbReference type="ARBA" id="ARBA00022747"/>
    </source>
</evidence>
<evidence type="ECO:0000256" key="3">
    <source>
        <dbReference type="ARBA" id="ARBA00022679"/>
    </source>
</evidence>
<dbReference type="InterPro" id="IPR001091">
    <property type="entry name" value="RM_Methyltransferase"/>
</dbReference>
<dbReference type="PANTHER" id="PTHR13370:SF3">
    <property type="entry name" value="TRNA (GUANINE(10)-N2)-METHYLTRANSFERASE HOMOLOG"/>
    <property type="match status" value="1"/>
</dbReference>
<keyword evidence="11" id="KW-1185">Reference proteome</keyword>
<evidence type="ECO:0000313" key="10">
    <source>
        <dbReference type="EMBL" id="MST32573.1"/>
    </source>
</evidence>
<dbReference type="PANTHER" id="PTHR13370">
    <property type="entry name" value="RNA METHYLASE-RELATED"/>
    <property type="match status" value="1"/>
</dbReference>
<evidence type="ECO:0000256" key="2">
    <source>
        <dbReference type="ARBA" id="ARBA00022603"/>
    </source>
</evidence>
<evidence type="ECO:0000256" key="7">
    <source>
        <dbReference type="ARBA" id="ARBA00049120"/>
    </source>
</evidence>
<proteinExistence type="inferred from homology"/>
<dbReference type="Gene3D" id="3.40.50.150">
    <property type="entry name" value="Vaccinia Virus protein VP39"/>
    <property type="match status" value="1"/>
</dbReference>
<evidence type="ECO:0000256" key="8">
    <source>
        <dbReference type="RuleBase" id="RU362026"/>
    </source>
</evidence>
<comment type="similarity">
    <text evidence="1">Belongs to the N(4)/N(6)-methyltransferase family. N(4) subfamily.</text>
</comment>